<dbReference type="InterPro" id="IPR038577">
    <property type="entry name" value="GT10-like_C_sf"/>
</dbReference>
<feature type="domain" description="Fucosyltransferase C-terminal" evidence="13">
    <location>
        <begin position="217"/>
        <end position="381"/>
    </location>
</feature>
<evidence type="ECO:0000256" key="11">
    <source>
        <dbReference type="RuleBase" id="RU003832"/>
    </source>
</evidence>
<dbReference type="GeneID" id="110975058"/>
<dbReference type="GO" id="GO:0032580">
    <property type="term" value="C:Golgi cisterna membrane"/>
    <property type="evidence" value="ECO:0007669"/>
    <property type="project" value="UniProtKB-SubCell"/>
</dbReference>
<evidence type="ECO:0000256" key="4">
    <source>
        <dbReference type="ARBA" id="ARBA00022679"/>
    </source>
</evidence>
<dbReference type="UniPathway" id="UPA00378"/>
<reference evidence="15" key="1">
    <citation type="submission" date="2025-08" db="UniProtKB">
        <authorList>
            <consortium name="RefSeq"/>
        </authorList>
    </citation>
    <scope>IDENTIFICATION</scope>
</reference>
<gene>
    <name evidence="15" type="primary">LOC110975058</name>
</gene>
<feature type="region of interest" description="Disordered" evidence="12">
    <location>
        <begin position="1"/>
        <end position="25"/>
    </location>
</feature>
<evidence type="ECO:0000256" key="2">
    <source>
        <dbReference type="ARBA" id="ARBA00008919"/>
    </source>
</evidence>
<dbReference type="RefSeq" id="XP_022082853.1">
    <property type="nucleotide sequence ID" value="XM_022227161.1"/>
</dbReference>
<keyword evidence="5 11" id="KW-0812">Transmembrane</keyword>
<dbReference type="Proteomes" id="UP000694845">
    <property type="component" value="Unplaced"/>
</dbReference>
<evidence type="ECO:0000256" key="5">
    <source>
        <dbReference type="ARBA" id="ARBA00022692"/>
    </source>
</evidence>
<name>A0A8B7XPV5_ACAPL</name>
<dbReference type="Pfam" id="PF00852">
    <property type="entry name" value="Glyco_transf_10"/>
    <property type="match status" value="1"/>
</dbReference>
<evidence type="ECO:0000313" key="14">
    <source>
        <dbReference type="Proteomes" id="UP000694845"/>
    </source>
</evidence>
<dbReference type="AlphaFoldDB" id="A0A8B7XPV5"/>
<proteinExistence type="inferred from homology"/>
<keyword evidence="4 11" id="KW-0808">Transferase</keyword>
<dbReference type="GO" id="GO:0046920">
    <property type="term" value="F:alpha-(1-&gt;3)-fucosyltransferase activity"/>
    <property type="evidence" value="ECO:0007669"/>
    <property type="project" value="TreeGrafter"/>
</dbReference>
<keyword evidence="3 11" id="KW-0328">Glycosyltransferase</keyword>
<dbReference type="EC" id="2.4.1.-" evidence="11"/>
<keyword evidence="7 11" id="KW-1133">Transmembrane helix</keyword>
<dbReference type="PANTHER" id="PTHR11929">
    <property type="entry name" value="ALPHA- 1,3 -FUCOSYLTRANSFERASE"/>
    <property type="match status" value="1"/>
</dbReference>
<evidence type="ECO:0000256" key="12">
    <source>
        <dbReference type="SAM" id="MobiDB-lite"/>
    </source>
</evidence>
<dbReference type="PANTHER" id="PTHR11929:SF145">
    <property type="entry name" value="ALPHA-(1,3)-FUCOSYLTRANSFERASE FUT-1"/>
    <property type="match status" value="1"/>
</dbReference>
<evidence type="ECO:0000256" key="7">
    <source>
        <dbReference type="ARBA" id="ARBA00022989"/>
    </source>
</evidence>
<dbReference type="FunFam" id="3.40.50.11660:FF:000002">
    <property type="entry name" value="Alpha-(1,3)-fucosyltransferase"/>
    <property type="match status" value="1"/>
</dbReference>
<dbReference type="OMA" id="WIVRNCY"/>
<evidence type="ECO:0000256" key="6">
    <source>
        <dbReference type="ARBA" id="ARBA00022968"/>
    </source>
</evidence>
<feature type="transmembrane region" description="Helical" evidence="11">
    <location>
        <begin position="35"/>
        <end position="54"/>
    </location>
</feature>
<evidence type="ECO:0000313" key="15">
    <source>
        <dbReference type="RefSeq" id="XP_022082853.1"/>
    </source>
</evidence>
<accession>A0A8B7XPV5</accession>
<dbReference type="SUPFAM" id="SSF53756">
    <property type="entry name" value="UDP-Glycosyltransferase/glycogen phosphorylase"/>
    <property type="match status" value="1"/>
</dbReference>
<evidence type="ECO:0000256" key="1">
    <source>
        <dbReference type="ARBA" id="ARBA00004922"/>
    </source>
</evidence>
<evidence type="ECO:0000256" key="8">
    <source>
        <dbReference type="ARBA" id="ARBA00023136"/>
    </source>
</evidence>
<dbReference type="InterPro" id="IPR055270">
    <property type="entry name" value="Glyco_tran_10_C"/>
</dbReference>
<evidence type="ECO:0000259" key="13">
    <source>
        <dbReference type="Pfam" id="PF00852"/>
    </source>
</evidence>
<organism evidence="14 15">
    <name type="scientific">Acanthaster planci</name>
    <name type="common">Crown-of-thorns starfish</name>
    <dbReference type="NCBI Taxonomy" id="133434"/>
    <lineage>
        <taxon>Eukaryota</taxon>
        <taxon>Metazoa</taxon>
        <taxon>Echinodermata</taxon>
        <taxon>Eleutherozoa</taxon>
        <taxon>Asterozoa</taxon>
        <taxon>Asteroidea</taxon>
        <taxon>Valvatacea</taxon>
        <taxon>Valvatida</taxon>
        <taxon>Acanthasteridae</taxon>
        <taxon>Acanthaster</taxon>
    </lineage>
</organism>
<comment type="subcellular location">
    <subcellularLocation>
        <location evidence="10">Endomembrane system</location>
        <topology evidence="10">Single-pass type II membrane protein</topology>
    </subcellularLocation>
    <subcellularLocation>
        <location evidence="11">Golgi apparatus</location>
        <location evidence="11">Golgi stack membrane</location>
        <topology evidence="11">Single-pass type II membrane protein</topology>
    </subcellularLocation>
</comment>
<feature type="compositionally biased region" description="Polar residues" evidence="12">
    <location>
        <begin position="1"/>
        <end position="18"/>
    </location>
</feature>
<keyword evidence="9" id="KW-0325">Glycoprotein</keyword>
<protein>
    <recommendedName>
        <fullName evidence="11">Fucosyltransferase</fullName>
        <ecNumber evidence="11">2.4.1.-</ecNumber>
    </recommendedName>
</protein>
<sequence>MERNWSSNQKQPDTSLNASADKPQSRISQGRRVKIVILVVISVSLVLQGLAFPGKSSFLYPFRIFEDLSSNKYYNVLIFGTREHLSQRIDFLEEVKGVWKAEFSCAKGTSVVLSVGKNKTDFMDKDAVVFNIDEPAVVQKIAMLVSMQPSPKQAWVYYGRESAVRTRWLFKAYSGSLPLHGVWSYHRDAEVHTPYGYFVAKGPASNDSQSDTDRWLRGKSKLVAWIVRNCYNTFWPRTAYVENLRKHISIDIYGSCGPLVCPFQPRSDCVTILKQYKFYLALESAECDDYATEKLWETAYTNGIVPVVYGAQREFYAKEAPPDSFIFAGDFSSTKQLAEFLLHLDKNPIQYAKYFDWRRKGRIEIPKLADRSLHPEYFCPLVPFIAKVAGGNVAKKPLCEFPYYTSCVVLRGRDVRHRPGTRRRLRHWKPRNY</sequence>
<dbReference type="InterPro" id="IPR001503">
    <property type="entry name" value="Glyco_trans_10"/>
</dbReference>
<dbReference type="OrthoDB" id="427096at2759"/>
<keyword evidence="8 11" id="KW-0472">Membrane</keyword>
<evidence type="ECO:0000256" key="3">
    <source>
        <dbReference type="ARBA" id="ARBA00022676"/>
    </source>
</evidence>
<comment type="similarity">
    <text evidence="2 11">Belongs to the glycosyltransferase 10 family.</text>
</comment>
<keyword evidence="14" id="KW-1185">Reference proteome</keyword>
<keyword evidence="6" id="KW-0735">Signal-anchor</keyword>
<keyword evidence="11" id="KW-0333">Golgi apparatus</keyword>
<dbReference type="KEGG" id="aplc:110975058"/>
<evidence type="ECO:0000256" key="9">
    <source>
        <dbReference type="ARBA" id="ARBA00023180"/>
    </source>
</evidence>
<evidence type="ECO:0000256" key="10">
    <source>
        <dbReference type="ARBA" id="ARBA00060399"/>
    </source>
</evidence>
<comment type="pathway">
    <text evidence="1">Protein modification; protein glycosylation.</text>
</comment>
<dbReference type="Gene3D" id="3.40.50.11660">
    <property type="entry name" value="Glycosyl transferase family 10, C-terminal domain"/>
    <property type="match status" value="1"/>
</dbReference>